<reference evidence="4" key="1">
    <citation type="submission" date="2024-04" db="EMBL/GenBank/DDBJ databases">
        <authorList>
            <person name="Shaw F."/>
            <person name="Minotto A."/>
        </authorList>
    </citation>
    <scope>NUCLEOTIDE SEQUENCE [LARGE SCALE GENOMIC DNA]</scope>
</reference>
<keyword evidence="4" id="KW-1185">Reference proteome</keyword>
<gene>
    <name evidence="3" type="ORF">GFSPODELE1_LOCUS1145</name>
</gene>
<name>A0ABP1CKY5_9APHY</name>
<feature type="transmembrane region" description="Helical" evidence="1">
    <location>
        <begin position="59"/>
        <end position="78"/>
    </location>
</feature>
<dbReference type="Pfam" id="PF02383">
    <property type="entry name" value="Syja_N"/>
    <property type="match status" value="1"/>
</dbReference>
<evidence type="ECO:0000313" key="4">
    <source>
        <dbReference type="Proteomes" id="UP001497453"/>
    </source>
</evidence>
<dbReference type="EMBL" id="OZ037944">
    <property type="protein sequence ID" value="CAL1696348.1"/>
    <property type="molecule type" value="Genomic_DNA"/>
</dbReference>
<evidence type="ECO:0000313" key="3">
    <source>
        <dbReference type="EMBL" id="CAL1696348.1"/>
    </source>
</evidence>
<dbReference type="Proteomes" id="UP001497453">
    <property type="component" value="Chromosome 1"/>
</dbReference>
<evidence type="ECO:0000259" key="2">
    <source>
        <dbReference type="PROSITE" id="PS50275"/>
    </source>
</evidence>
<organism evidence="3 4">
    <name type="scientific">Somion occarium</name>
    <dbReference type="NCBI Taxonomy" id="3059160"/>
    <lineage>
        <taxon>Eukaryota</taxon>
        <taxon>Fungi</taxon>
        <taxon>Dikarya</taxon>
        <taxon>Basidiomycota</taxon>
        <taxon>Agaricomycotina</taxon>
        <taxon>Agaricomycetes</taxon>
        <taxon>Polyporales</taxon>
        <taxon>Cerrenaceae</taxon>
        <taxon>Somion</taxon>
    </lineage>
</organism>
<proteinExistence type="predicted"/>
<feature type="domain" description="SAC" evidence="2">
    <location>
        <begin position="124"/>
        <end position="471"/>
    </location>
</feature>
<feature type="transmembrane region" description="Helical" evidence="1">
    <location>
        <begin position="590"/>
        <end position="610"/>
    </location>
</feature>
<dbReference type="PANTHER" id="PTHR45662:SF2">
    <property type="entry name" value="PHOSPHATIDYLINOSITOL-3-PHOSPHATASE SAC1"/>
    <property type="match status" value="1"/>
</dbReference>
<dbReference type="InterPro" id="IPR002013">
    <property type="entry name" value="SAC_dom"/>
</dbReference>
<sequence>MKGLHQRLNLYIDSNETYIFVPVEPIGARSLVIYRNSGGLVLKPPNSPLPPTAERSGKTIYGIVGMVSLVASEYIIILTGRELKGQFMGHNIYRATDFDILPLNPDVSTTNPPHLVEAHLLALVRTHLYAGYFLFSYGWDLTRRLQVQWSSHQQDEGKAMWEVADDRFFWNKYLHSRFIDVTNSKPDHNLSPYILPIMFGSFDIRPARVNGHYLKFCLISRRSRYRAGTRYFRRGIDHDGHVANFNETEQILLVDTPNSGIGADGGGVQLSFVQIRGSVPLFWAEVNNLRYKPDVVIMELHDAIHAMRKHLEAQILQYGGQSLINLVNHKGHEAPVKEAYEQKVAELNLPNVRYEYFDFHNECKKLRWDRISVLIEKVEQDLVQYGYFHLDSSRDEPVKLQTGIVRTNCMDNLDRTNVAQAAIAKWTLNRQLQALGILQENDTIDNYEDISKDFREMWADHANLISLAYAGTGALKTEYTRTGKLTAMGQVEDGYKSVMRWLKNNFFDGARQDAYDLMTGAWVPRRNWTPSSLVTDRRPLVIRAMPYLLWFSVFMVFAGLTLPRSSGALLTPLLPRDSSYLLPYITDYSLLYYFVFWFTLLSVALLFIFLHGIDYVNWPRLTPLDEIIHYDGPGFRAAWKGNGFGIPSIDVRVKRLGSNHRKLKSKLDEIEMGSKIRVD</sequence>
<evidence type="ECO:0000256" key="1">
    <source>
        <dbReference type="SAM" id="Phobius"/>
    </source>
</evidence>
<feature type="transmembrane region" description="Helical" evidence="1">
    <location>
        <begin position="547"/>
        <end position="570"/>
    </location>
</feature>
<keyword evidence="1" id="KW-1133">Transmembrane helix</keyword>
<keyword evidence="1" id="KW-0812">Transmembrane</keyword>
<accession>A0ABP1CKY5</accession>
<dbReference type="PANTHER" id="PTHR45662">
    <property type="entry name" value="PHOSPHATIDYLINOSITIDE PHOSPHATASE SAC1"/>
    <property type="match status" value="1"/>
</dbReference>
<keyword evidence="1" id="KW-0472">Membrane</keyword>
<protein>
    <recommendedName>
        <fullName evidence="2">SAC domain-containing protein</fullName>
    </recommendedName>
</protein>
<dbReference type="PROSITE" id="PS50275">
    <property type="entry name" value="SAC"/>
    <property type="match status" value="1"/>
</dbReference>